<name>A0ABW1U2S1_9BURK</name>
<dbReference type="PANTHER" id="PTHR36922:SF1">
    <property type="entry name" value="DUF1993 DOMAIN-CONTAINING PROTEIN"/>
    <property type="match status" value="1"/>
</dbReference>
<organism evidence="1 2">
    <name type="scientific">Polaromonas aquatica</name>
    <dbReference type="NCBI Taxonomy" id="332657"/>
    <lineage>
        <taxon>Bacteria</taxon>
        <taxon>Pseudomonadati</taxon>
        <taxon>Pseudomonadota</taxon>
        <taxon>Betaproteobacteria</taxon>
        <taxon>Burkholderiales</taxon>
        <taxon>Comamonadaceae</taxon>
        <taxon>Polaromonas</taxon>
    </lineage>
</organism>
<dbReference type="PANTHER" id="PTHR36922">
    <property type="entry name" value="BLL2446 PROTEIN"/>
    <property type="match status" value="1"/>
</dbReference>
<dbReference type="EMBL" id="JBHSRS010000084">
    <property type="protein sequence ID" value="MFC6284176.1"/>
    <property type="molecule type" value="Genomic_DNA"/>
</dbReference>
<evidence type="ECO:0000313" key="2">
    <source>
        <dbReference type="Proteomes" id="UP001596270"/>
    </source>
</evidence>
<sequence length="172" mass="19017">MSSAPSSIYTTSIPVFKQMLGGLSDVLRKAEAHATEKKIDPNALLQARLFPDMFPLLRQVQVASDFAKSVSARLAGVEVPKLEDNEQTFADLQARITTVLGFIEGLDTAKFDEAATREIVTQAGTPKEKRFTGQSYLLNYGLPHFFFHTTTAYAILRHNGVEVGKKDYIGTY</sequence>
<protein>
    <submittedName>
        <fullName evidence="1">DUF1993 family protein</fullName>
    </submittedName>
</protein>
<dbReference type="Gene3D" id="1.20.120.450">
    <property type="entry name" value="dinb family like domain"/>
    <property type="match status" value="1"/>
</dbReference>
<accession>A0ABW1U2S1</accession>
<gene>
    <name evidence="1" type="ORF">ACFQND_23360</name>
</gene>
<comment type="caution">
    <text evidence="1">The sequence shown here is derived from an EMBL/GenBank/DDBJ whole genome shotgun (WGS) entry which is preliminary data.</text>
</comment>
<reference evidence="2" key="1">
    <citation type="journal article" date="2019" name="Int. J. Syst. Evol. Microbiol.">
        <title>The Global Catalogue of Microorganisms (GCM) 10K type strain sequencing project: providing services to taxonomists for standard genome sequencing and annotation.</title>
        <authorList>
            <consortium name="The Broad Institute Genomics Platform"/>
            <consortium name="The Broad Institute Genome Sequencing Center for Infectious Disease"/>
            <person name="Wu L."/>
            <person name="Ma J."/>
        </authorList>
    </citation>
    <scope>NUCLEOTIDE SEQUENCE [LARGE SCALE GENOMIC DNA]</scope>
    <source>
        <strain evidence="2">CCUG 39402</strain>
    </source>
</reference>
<dbReference type="InterPro" id="IPR034660">
    <property type="entry name" value="DinB/YfiT-like"/>
</dbReference>
<dbReference type="Proteomes" id="UP001596270">
    <property type="component" value="Unassembled WGS sequence"/>
</dbReference>
<dbReference type="InterPro" id="IPR018531">
    <property type="entry name" value="DUF1993"/>
</dbReference>
<evidence type="ECO:0000313" key="1">
    <source>
        <dbReference type="EMBL" id="MFC6284176.1"/>
    </source>
</evidence>
<dbReference type="Pfam" id="PF09351">
    <property type="entry name" value="DUF1993"/>
    <property type="match status" value="1"/>
</dbReference>
<keyword evidence="2" id="KW-1185">Reference proteome</keyword>
<dbReference type="SUPFAM" id="SSF109854">
    <property type="entry name" value="DinB/YfiT-like putative metalloenzymes"/>
    <property type="match status" value="1"/>
</dbReference>
<dbReference type="RefSeq" id="WP_371439934.1">
    <property type="nucleotide sequence ID" value="NZ_JBHSRS010000084.1"/>
</dbReference>
<proteinExistence type="predicted"/>